<feature type="region of interest" description="Disordered" evidence="1">
    <location>
        <begin position="677"/>
        <end position="700"/>
    </location>
</feature>
<accession>A0ABR2KC21</accession>
<protein>
    <submittedName>
        <fullName evidence="2">Adagio protein 3</fullName>
    </submittedName>
</protein>
<dbReference type="Proteomes" id="UP001470230">
    <property type="component" value="Unassembled WGS sequence"/>
</dbReference>
<gene>
    <name evidence="2" type="ORF">M9Y10_039077</name>
</gene>
<dbReference type="EMBL" id="JAPFFF010000006">
    <property type="protein sequence ID" value="KAK8888017.1"/>
    <property type="molecule type" value="Genomic_DNA"/>
</dbReference>
<reference evidence="2 3" key="1">
    <citation type="submission" date="2024-04" db="EMBL/GenBank/DDBJ databases">
        <title>Tritrichomonas musculus Genome.</title>
        <authorList>
            <person name="Alves-Ferreira E."/>
            <person name="Grigg M."/>
            <person name="Lorenzi H."/>
            <person name="Galac M."/>
        </authorList>
    </citation>
    <scope>NUCLEOTIDE SEQUENCE [LARGE SCALE GENOMIC DNA]</scope>
    <source>
        <strain evidence="2 3">EAF2021</strain>
    </source>
</reference>
<evidence type="ECO:0000313" key="3">
    <source>
        <dbReference type="Proteomes" id="UP001470230"/>
    </source>
</evidence>
<evidence type="ECO:0000256" key="1">
    <source>
        <dbReference type="SAM" id="MobiDB-lite"/>
    </source>
</evidence>
<feature type="compositionally biased region" description="Low complexity" evidence="1">
    <location>
        <begin position="680"/>
        <end position="692"/>
    </location>
</feature>
<name>A0ABR2KC21_9EUKA</name>
<feature type="region of interest" description="Disordered" evidence="1">
    <location>
        <begin position="475"/>
        <end position="544"/>
    </location>
</feature>
<comment type="caution">
    <text evidence="2">The sequence shown here is derived from an EMBL/GenBank/DDBJ whole genome shotgun (WGS) entry which is preliminary data.</text>
</comment>
<dbReference type="SUPFAM" id="SSF117281">
    <property type="entry name" value="Kelch motif"/>
    <property type="match status" value="1"/>
</dbReference>
<evidence type="ECO:0000313" key="2">
    <source>
        <dbReference type="EMBL" id="KAK8888017.1"/>
    </source>
</evidence>
<dbReference type="Pfam" id="PF24681">
    <property type="entry name" value="Kelch_KLHDC2_KLHL20_DRC7"/>
    <property type="match status" value="1"/>
</dbReference>
<dbReference type="PANTHER" id="PTHR23244">
    <property type="entry name" value="KELCH REPEAT DOMAIN"/>
    <property type="match status" value="1"/>
</dbReference>
<dbReference type="Gene3D" id="2.120.10.80">
    <property type="entry name" value="Kelch-type beta propeller"/>
    <property type="match status" value="1"/>
</dbReference>
<feature type="compositionally biased region" description="Polar residues" evidence="1">
    <location>
        <begin position="475"/>
        <end position="494"/>
    </location>
</feature>
<dbReference type="InterPro" id="IPR015915">
    <property type="entry name" value="Kelch-typ_b-propeller"/>
</dbReference>
<keyword evidence="3" id="KW-1185">Reference proteome</keyword>
<proteinExistence type="predicted"/>
<sequence>MIDVITKPSLQEINNYSNETLISSSDIRPPQCFHIDSFFLCTSELWYFQRSQPLQWKKESQLPFQKRQGQSMTSTPSGIVFFGGQSDLLTYNDLWIYNKGQWSYVTCDIPARANHAAACDKNGRLVICGGTTENQAVLHDLYVIDLKTQKVKELKIPDFPPVSHEHSLTLLPDGTFVLFGGEMKLSSDNKVQSIEYNMYILDLEKKTVNKIETDFQNKIDSHFTAVIYGMLFVFGGSDRKVWMFNFDHHVWIPFSLPKFNNNEFRPYYVFSSFLFTEDKCLHLVSDDFKKLATVPVFGEPPPSDPYILKNHPHFIHFLRTNLIKAHDFFKEYEPSSKEVLPEQRVILDQVRSRFRQKNEKVKIVPDKSVENIYKLIDTLNAIEYLMLHAKKIQKLMEFSSLTSNIDLSKDRKQDEEAFLTLSEQKLNQLISVHQVIVDIQNLMILRAKELKPLNEQCESLIRDIENSTFFTLSEAHSSSNSIEEQTDSLDLQMSTDEKKKKKKKAPSSVPPDSSKRTSRHDRDKRSSRKASEFGSKHSSLSFEQLAEDSKQLAHTISFERQRYENEMKSQNIKDKENEISSIQQSDVVLNILDQLCNVSQREIHFMSQIRPVCDNFFNVLSDLTNLRESELTIDDEATRALSTKLSKIKNDEKMMKKLKVQLENTLNVLSTSINELSTVGNKNKQQKEQGNNEADKPTPVPTIRKNLSFELLGNEIPDDDEQMFVTKQKIRLENQIQLLKPLKKVEKAISDIGEWIQDADPIIGTKATRDLVNSTVSSFKGDFNLRLMNKPANNDNKPTSSIIFPKFKSVEIVKENSNKEKDDKSYRPVSASIYQSKKQKLSLLPADDNPPSCLADLFTPFDDSAGNEMTFVDDLEKVLTRIELNIYQMNPISKI</sequence>
<organism evidence="2 3">
    <name type="scientific">Tritrichomonas musculus</name>
    <dbReference type="NCBI Taxonomy" id="1915356"/>
    <lineage>
        <taxon>Eukaryota</taxon>
        <taxon>Metamonada</taxon>
        <taxon>Parabasalia</taxon>
        <taxon>Tritrichomonadida</taxon>
        <taxon>Tritrichomonadidae</taxon>
        <taxon>Tritrichomonas</taxon>
    </lineage>
</organism>
<feature type="compositionally biased region" description="Basic and acidic residues" evidence="1">
    <location>
        <begin position="520"/>
        <end position="535"/>
    </location>
</feature>